<feature type="signal peptide" evidence="1">
    <location>
        <begin position="1"/>
        <end position="22"/>
    </location>
</feature>
<reference evidence="3" key="1">
    <citation type="submission" date="2023-07" db="EMBL/GenBank/DDBJ databases">
        <title>Genome content predicts the carbon catabolic preferences of heterotrophic bacteria.</title>
        <authorList>
            <person name="Gralka M."/>
        </authorList>
    </citation>
    <scope>NUCLEOTIDE SEQUENCE</scope>
    <source>
        <strain evidence="3">G2M05</strain>
    </source>
</reference>
<feature type="domain" description="Lysozyme inhibitor LprI-like N-terminal" evidence="2">
    <location>
        <begin position="65"/>
        <end position="138"/>
    </location>
</feature>
<feature type="chain" id="PRO_5044003979" evidence="1">
    <location>
        <begin position="23"/>
        <end position="146"/>
    </location>
</feature>
<evidence type="ECO:0000313" key="4">
    <source>
        <dbReference type="Proteomes" id="UP001170624"/>
    </source>
</evidence>
<proteinExistence type="predicted"/>
<sequence length="146" mass="17022">MKPLLIFIIALKLTFTSTLVFALDNPDSPDLLSELELNSKKYLDSIDRADGYRASIIAYDDYQGFLDKELNKAYEILMKSLSKNEAKMLERSQNSWLKHRELEFEFINKNWTRENFGSSSSLSRGSYKCSVLKSRLIQLLNYNKNY</sequence>
<keyword evidence="1" id="KW-0732">Signal</keyword>
<comment type="caution">
    <text evidence="3">The sequence shown here is derived from an EMBL/GenBank/DDBJ whole genome shotgun (WGS) entry which is preliminary data.</text>
</comment>
<organism evidence="3 4">
    <name type="scientific">Photobacterium sanguinicancri</name>
    <dbReference type="NCBI Taxonomy" id="875932"/>
    <lineage>
        <taxon>Bacteria</taxon>
        <taxon>Pseudomonadati</taxon>
        <taxon>Pseudomonadota</taxon>
        <taxon>Gammaproteobacteria</taxon>
        <taxon>Vibrionales</taxon>
        <taxon>Vibrionaceae</taxon>
        <taxon>Photobacterium</taxon>
    </lineage>
</organism>
<evidence type="ECO:0000259" key="2">
    <source>
        <dbReference type="Pfam" id="PF07007"/>
    </source>
</evidence>
<dbReference type="AlphaFoldDB" id="A0AAW7YCA9"/>
<dbReference type="InterPro" id="IPR009739">
    <property type="entry name" value="LprI-like_N"/>
</dbReference>
<protein>
    <submittedName>
        <fullName evidence="3">Lysozyme inhibitor LprI family protein</fullName>
    </submittedName>
</protein>
<gene>
    <name evidence="3" type="ORF">Q4568_23675</name>
</gene>
<dbReference type="Proteomes" id="UP001170624">
    <property type="component" value="Unassembled WGS sequence"/>
</dbReference>
<evidence type="ECO:0000256" key="1">
    <source>
        <dbReference type="SAM" id="SignalP"/>
    </source>
</evidence>
<accession>A0AAW7YCA9</accession>
<evidence type="ECO:0000313" key="3">
    <source>
        <dbReference type="EMBL" id="MDO6545535.1"/>
    </source>
</evidence>
<name>A0AAW7YCA9_9GAMM</name>
<dbReference type="Pfam" id="PF07007">
    <property type="entry name" value="LprI"/>
    <property type="match status" value="1"/>
</dbReference>
<dbReference type="Gene3D" id="1.20.1270.180">
    <property type="match status" value="1"/>
</dbReference>
<dbReference type="RefSeq" id="WP_303502310.1">
    <property type="nucleotide sequence ID" value="NZ_JAUOPU010000074.1"/>
</dbReference>
<dbReference type="EMBL" id="JAUOPU010000074">
    <property type="protein sequence ID" value="MDO6545535.1"/>
    <property type="molecule type" value="Genomic_DNA"/>
</dbReference>